<dbReference type="InterPro" id="IPR011545">
    <property type="entry name" value="DEAD/DEAH_box_helicase_dom"/>
</dbReference>
<dbReference type="OrthoDB" id="9815222at2"/>
<dbReference type="Proteomes" id="UP000199517">
    <property type="component" value="Unassembled WGS sequence"/>
</dbReference>
<feature type="domain" description="Helicase C-terminal" evidence="7">
    <location>
        <begin position="290"/>
        <end position="473"/>
    </location>
</feature>
<protein>
    <submittedName>
        <fullName evidence="8">Helicase conserved C-terminal domain-containing protein</fullName>
    </submittedName>
</protein>
<keyword evidence="4" id="KW-0067">ATP-binding</keyword>
<dbReference type="AlphaFoldDB" id="A0A1I1XKI1"/>
<evidence type="ECO:0000313" key="9">
    <source>
        <dbReference type="Proteomes" id="UP000199517"/>
    </source>
</evidence>
<dbReference type="GO" id="GO:0004386">
    <property type="term" value="F:helicase activity"/>
    <property type="evidence" value="ECO:0007669"/>
    <property type="project" value="UniProtKB-KW"/>
</dbReference>
<evidence type="ECO:0000256" key="2">
    <source>
        <dbReference type="ARBA" id="ARBA00022801"/>
    </source>
</evidence>
<dbReference type="GO" id="GO:0016787">
    <property type="term" value="F:hydrolase activity"/>
    <property type="evidence" value="ECO:0007669"/>
    <property type="project" value="UniProtKB-KW"/>
</dbReference>
<gene>
    <name evidence="8" type="ORF">SAMN04489710_1131</name>
</gene>
<dbReference type="InterPro" id="IPR050474">
    <property type="entry name" value="Hel308_SKI2-like"/>
</dbReference>
<dbReference type="GO" id="GO:0005524">
    <property type="term" value="F:ATP binding"/>
    <property type="evidence" value="ECO:0007669"/>
    <property type="project" value="UniProtKB-KW"/>
</dbReference>
<keyword evidence="3 8" id="KW-0347">Helicase</keyword>
<evidence type="ECO:0000256" key="3">
    <source>
        <dbReference type="ARBA" id="ARBA00022806"/>
    </source>
</evidence>
<dbReference type="Gene3D" id="3.40.50.300">
    <property type="entry name" value="P-loop containing nucleotide triphosphate hydrolases"/>
    <property type="match status" value="2"/>
</dbReference>
<dbReference type="PANTHER" id="PTHR47961">
    <property type="entry name" value="DNA POLYMERASE THETA, PUTATIVE (AFU_ORTHOLOGUE AFUA_1G05260)-RELATED"/>
    <property type="match status" value="1"/>
</dbReference>
<feature type="domain" description="Helicase ATP-binding" evidence="6">
    <location>
        <begin position="113"/>
        <end position="230"/>
    </location>
</feature>
<feature type="compositionally biased region" description="Basic and acidic residues" evidence="5">
    <location>
        <begin position="623"/>
        <end position="643"/>
    </location>
</feature>
<evidence type="ECO:0000259" key="7">
    <source>
        <dbReference type="PROSITE" id="PS51194"/>
    </source>
</evidence>
<keyword evidence="2" id="KW-0378">Hydrolase</keyword>
<dbReference type="EMBL" id="FOMQ01000013">
    <property type="protein sequence ID" value="SFE05910.1"/>
    <property type="molecule type" value="Genomic_DNA"/>
</dbReference>
<accession>A0A1I1XKI1</accession>
<dbReference type="GO" id="GO:0003676">
    <property type="term" value="F:nucleic acid binding"/>
    <property type="evidence" value="ECO:0007669"/>
    <property type="project" value="InterPro"/>
</dbReference>
<dbReference type="PROSITE" id="PS51194">
    <property type="entry name" value="HELICASE_CTER"/>
    <property type="match status" value="1"/>
</dbReference>
<sequence>MSYSELRSTLDALGFREKIDAFRFLAQLSSFTSLAENEEQLQSARELLVRVLEHKAVFASYEPIVQTLLRKVGLFPYVDAAVSGVAAQIATETHRPEAMPEGIIFTTKQAEVYRELMAGRSVILSAPTSFGKSLIIDAVVASRRHRNIVVVVPTLALVDETRKRLMRFRSQYKVITHLSQEPAEQNIFVHTQERVVENPHIKQIDFFVIDEFYKLQIEDSGEGNERAVLLNHAFYRLVKQAKQFYMLGPNINELPDGFGANYRCSFIKTEFSTVASDTHLVPAGGDDVARLKKLVPLLTGPTLVFSGSVKGARNLGKAVSDVHKGFEAKSGLVGAIDWLSTNYSPKWGLVKALKAGVGIHHGKLPRSIAQMLVRLFNGGHLSYLVCTSTLIEGVNTAARNVVVADNTINRKKYDFFTFNNIRGRSGRMWEHYVGHVYLFNDPPEKKLEFVDVPVFTQNDDAPDSLLVQLDENDLAPGVAGRMRQIWEQNSLSLETIKKNVGIEPWGQIELAREIEENIDRLAPMLSWTGYPTYDQMLTVFDLAWRHFKVRALAGVVSPKQLTFRVNQYRMQPSFAVQLRAALSGKSGDDADEALESFLEFARQWVGFKAPRLKRLTKPCHRKSSEERLVMHESKQEKRDKRSTVQEGCAAVAGSRRLGQGRSPAGERRDGPQRHPVRFAHRHPLGRVAPGTGLWQRHDLLAAST</sequence>
<name>A0A1I1XKI1_9BURK</name>
<organism evidence="8 9">
    <name type="scientific">Paracidovorax konjaci</name>
    <dbReference type="NCBI Taxonomy" id="32040"/>
    <lineage>
        <taxon>Bacteria</taxon>
        <taxon>Pseudomonadati</taxon>
        <taxon>Pseudomonadota</taxon>
        <taxon>Betaproteobacteria</taxon>
        <taxon>Burkholderiales</taxon>
        <taxon>Comamonadaceae</taxon>
        <taxon>Paracidovorax</taxon>
    </lineage>
</organism>
<reference evidence="9" key="1">
    <citation type="submission" date="2016-10" db="EMBL/GenBank/DDBJ databases">
        <authorList>
            <person name="Varghese N."/>
            <person name="Submissions S."/>
        </authorList>
    </citation>
    <scope>NUCLEOTIDE SEQUENCE [LARGE SCALE GENOMIC DNA]</scope>
    <source>
        <strain evidence="9">DSM 7481</strain>
    </source>
</reference>
<evidence type="ECO:0000256" key="4">
    <source>
        <dbReference type="ARBA" id="ARBA00022840"/>
    </source>
</evidence>
<dbReference type="STRING" id="32040.SAMN04489710_1131"/>
<dbReference type="InterPro" id="IPR014001">
    <property type="entry name" value="Helicase_ATP-bd"/>
</dbReference>
<feature type="region of interest" description="Disordered" evidence="5">
    <location>
        <begin position="623"/>
        <end position="676"/>
    </location>
</feature>
<keyword evidence="1" id="KW-0547">Nucleotide-binding</keyword>
<dbReference type="InterPro" id="IPR027417">
    <property type="entry name" value="P-loop_NTPase"/>
</dbReference>
<proteinExistence type="predicted"/>
<evidence type="ECO:0000256" key="5">
    <source>
        <dbReference type="SAM" id="MobiDB-lite"/>
    </source>
</evidence>
<dbReference type="Pfam" id="PF00270">
    <property type="entry name" value="DEAD"/>
    <property type="match status" value="1"/>
</dbReference>
<dbReference type="SUPFAM" id="SSF52540">
    <property type="entry name" value="P-loop containing nucleoside triphosphate hydrolases"/>
    <property type="match status" value="1"/>
</dbReference>
<evidence type="ECO:0000313" key="8">
    <source>
        <dbReference type="EMBL" id="SFE05910.1"/>
    </source>
</evidence>
<evidence type="ECO:0000259" key="6">
    <source>
        <dbReference type="PROSITE" id="PS51192"/>
    </source>
</evidence>
<dbReference type="PROSITE" id="PS51192">
    <property type="entry name" value="HELICASE_ATP_BIND_1"/>
    <property type="match status" value="1"/>
</dbReference>
<dbReference type="InterPro" id="IPR001650">
    <property type="entry name" value="Helicase_C-like"/>
</dbReference>
<evidence type="ECO:0000256" key="1">
    <source>
        <dbReference type="ARBA" id="ARBA00022741"/>
    </source>
</evidence>
<keyword evidence="9" id="KW-1185">Reference proteome</keyword>
<dbReference type="PANTHER" id="PTHR47961:SF6">
    <property type="entry name" value="DNA-DIRECTED DNA POLYMERASE"/>
    <property type="match status" value="1"/>
</dbReference>